<dbReference type="AlphaFoldDB" id="A0A7S1B1U4"/>
<evidence type="ECO:0000313" key="1">
    <source>
        <dbReference type="EMBL" id="CAD8870905.1"/>
    </source>
</evidence>
<gene>
    <name evidence="1" type="ORF">NSCI0253_LOCUS45262</name>
</gene>
<accession>A0A7S1B1U4</accession>
<sequence>MAYNSAFFVSLAGCVASWYYTYTYVRITQQGQETNFFNAMYTEYSQPEMLHSLDALHELRDEVGFNAYPYEYFHLKMGNEERGKKLNQARRHITRWYKKVKLMYVKDHLRWDHYGEVLPGRESAAFFIDMLEPLMLADRVGMDRRLSSVFDWYRSQYDLNVSTFIPDKERLWTAEMDRRRSIVGSVSAPPVVSDEVALGTEL</sequence>
<organism evidence="1">
    <name type="scientific">Noctiluca scintillans</name>
    <name type="common">Sea sparkle</name>
    <name type="synonym">Red tide dinoflagellate</name>
    <dbReference type="NCBI Taxonomy" id="2966"/>
    <lineage>
        <taxon>Eukaryota</taxon>
        <taxon>Sar</taxon>
        <taxon>Alveolata</taxon>
        <taxon>Dinophyceae</taxon>
        <taxon>Noctilucales</taxon>
        <taxon>Noctilucaceae</taxon>
        <taxon>Noctiluca</taxon>
    </lineage>
</organism>
<protein>
    <submittedName>
        <fullName evidence="1">Uncharacterized protein</fullName>
    </submittedName>
</protein>
<proteinExistence type="predicted"/>
<reference evidence="1" key="1">
    <citation type="submission" date="2021-01" db="EMBL/GenBank/DDBJ databases">
        <authorList>
            <person name="Corre E."/>
            <person name="Pelletier E."/>
            <person name="Niang G."/>
            <person name="Scheremetjew M."/>
            <person name="Finn R."/>
            <person name="Kale V."/>
            <person name="Holt S."/>
            <person name="Cochrane G."/>
            <person name="Meng A."/>
            <person name="Brown T."/>
            <person name="Cohen L."/>
        </authorList>
    </citation>
    <scope>NUCLEOTIDE SEQUENCE</scope>
</reference>
<dbReference type="EMBL" id="HBFQ01063912">
    <property type="protein sequence ID" value="CAD8870905.1"/>
    <property type="molecule type" value="Transcribed_RNA"/>
</dbReference>
<name>A0A7S1B1U4_NOCSC</name>